<dbReference type="PROSITE" id="PS50940">
    <property type="entry name" value="CHIT_BIND_II"/>
    <property type="match status" value="1"/>
</dbReference>
<dbReference type="GO" id="GO:0008061">
    <property type="term" value="F:chitin binding"/>
    <property type="evidence" value="ECO:0007669"/>
    <property type="project" value="InterPro"/>
</dbReference>
<dbReference type="Proteomes" id="UP001347796">
    <property type="component" value="Unassembled WGS sequence"/>
</dbReference>
<dbReference type="GO" id="GO:0005975">
    <property type="term" value="P:carbohydrate metabolic process"/>
    <property type="evidence" value="ECO:0007669"/>
    <property type="project" value="InterPro"/>
</dbReference>
<evidence type="ECO:0000313" key="5">
    <source>
        <dbReference type="Proteomes" id="UP001347796"/>
    </source>
</evidence>
<feature type="signal peptide" evidence="2">
    <location>
        <begin position="1"/>
        <end position="18"/>
    </location>
</feature>
<dbReference type="Gene3D" id="3.20.20.370">
    <property type="entry name" value="Glycoside hydrolase/deacetylase"/>
    <property type="match status" value="1"/>
</dbReference>
<proteinExistence type="predicted"/>
<feature type="domain" description="Chitin-binding type-2" evidence="3">
    <location>
        <begin position="18"/>
        <end position="74"/>
    </location>
</feature>
<organism evidence="4 5">
    <name type="scientific">Patella caerulea</name>
    <name type="common">Rayed Mediterranean limpet</name>
    <dbReference type="NCBI Taxonomy" id="87958"/>
    <lineage>
        <taxon>Eukaryota</taxon>
        <taxon>Metazoa</taxon>
        <taxon>Spiralia</taxon>
        <taxon>Lophotrochozoa</taxon>
        <taxon>Mollusca</taxon>
        <taxon>Gastropoda</taxon>
        <taxon>Patellogastropoda</taxon>
        <taxon>Patelloidea</taxon>
        <taxon>Patellidae</taxon>
        <taxon>Patella</taxon>
    </lineage>
</organism>
<dbReference type="GO" id="GO:0005576">
    <property type="term" value="C:extracellular region"/>
    <property type="evidence" value="ECO:0007669"/>
    <property type="project" value="InterPro"/>
</dbReference>
<feature type="compositionally biased region" description="Polar residues" evidence="1">
    <location>
        <begin position="98"/>
        <end position="108"/>
    </location>
</feature>
<comment type="caution">
    <text evidence="4">The sequence shown here is derived from an EMBL/GenBank/DDBJ whole genome shotgun (WGS) entry which is preliminary data.</text>
</comment>
<dbReference type="InterPro" id="IPR036508">
    <property type="entry name" value="Chitin-bd_dom_sf"/>
</dbReference>
<gene>
    <name evidence="4" type="ORF">SNE40_015346</name>
</gene>
<evidence type="ECO:0000259" key="3">
    <source>
        <dbReference type="PROSITE" id="PS50940"/>
    </source>
</evidence>
<feature type="region of interest" description="Disordered" evidence="1">
    <location>
        <begin position="78"/>
        <end position="183"/>
    </location>
</feature>
<dbReference type="Gene3D" id="2.170.140.10">
    <property type="entry name" value="Chitin binding domain"/>
    <property type="match status" value="1"/>
</dbReference>
<dbReference type="GO" id="GO:0016810">
    <property type="term" value="F:hydrolase activity, acting on carbon-nitrogen (but not peptide) bonds"/>
    <property type="evidence" value="ECO:0007669"/>
    <property type="project" value="InterPro"/>
</dbReference>
<feature type="chain" id="PRO_5042922568" description="Chitin-binding type-2 domain-containing protein" evidence="2">
    <location>
        <begin position="19"/>
        <end position="597"/>
    </location>
</feature>
<dbReference type="SUPFAM" id="SSF57625">
    <property type="entry name" value="Invertebrate chitin-binding proteins"/>
    <property type="match status" value="1"/>
</dbReference>
<feature type="compositionally biased region" description="Basic residues" evidence="1">
    <location>
        <begin position="140"/>
        <end position="159"/>
    </location>
</feature>
<dbReference type="SMART" id="SM00494">
    <property type="entry name" value="ChtBD2"/>
    <property type="match status" value="1"/>
</dbReference>
<protein>
    <recommendedName>
        <fullName evidence="3">Chitin-binding type-2 domain-containing protein</fullName>
    </recommendedName>
</protein>
<keyword evidence="2" id="KW-0732">Signal</keyword>
<evidence type="ECO:0000256" key="1">
    <source>
        <dbReference type="SAM" id="MobiDB-lite"/>
    </source>
</evidence>
<name>A0AAN8JFI3_PATCE</name>
<dbReference type="Pfam" id="PF01607">
    <property type="entry name" value="CBM_14"/>
    <property type="match status" value="1"/>
</dbReference>
<accession>A0AAN8JFI3</accession>
<feature type="compositionally biased region" description="Basic and acidic residues" evidence="1">
    <location>
        <begin position="230"/>
        <end position="246"/>
    </location>
</feature>
<feature type="region of interest" description="Disordered" evidence="1">
    <location>
        <begin position="223"/>
        <end position="284"/>
    </location>
</feature>
<dbReference type="InterPro" id="IPR002509">
    <property type="entry name" value="NODB_dom"/>
</dbReference>
<sequence>MFSITVVFAVVMLKLTFAGNCGGVQNKYVCHPSNPTIFQICIGDQMYTMRCPGGLHFNSRTQTCDWPKNAFCGELRQPKKSVGQPQQKTRNPYLPPFQSRSKSTNSVTRRSRGKSGINSVAAARGPRYNARNQVFEKATRTKIHRKKSRSGYTKSRLRVRPTASAMRNNRMVTKSHTKQPKNKWNLVHHPWWAAKSPATRPSHLSTIAGPVQPTQLPQQPIALNEAPVRPGHDASRYTPRKPDLRYAPRAPNSAANRQPPKPPVPTTTVSSRTTKYKPRKTGKCDPTTCQLPDCRCVGTDIPGNISMSETPMMVMLTFDDSVNIGNNDYYLKLFNDKLKNPNDCPHRGTFFVSGDATQYHYVRDLYKKGNEIASHSISHRSPTTWWAHAGYDGYVKEIEGMSKRLAREGKLPREDIKGMRVPFLQVGGDSQYQMLEDYGYLWDSSMVTGHLFKNLKPSIWPFTLDYAPNSETCSLTPCPTKSYPGLWEVPLVRWYGNNKMACAMPDGCTIGPGRKGTLQYLMDNFNRQYKSNKAPLGIFLHASWFRRKSGNLEGMLDFLEQLTHMPDVYVLTVSQVIDWIQHPKPLDRVSELKSWKC</sequence>
<evidence type="ECO:0000256" key="2">
    <source>
        <dbReference type="SAM" id="SignalP"/>
    </source>
</evidence>
<dbReference type="PANTHER" id="PTHR45985:SF3">
    <property type="entry name" value="CHITIN DEACETYLASE-LIKE 4"/>
    <property type="match status" value="1"/>
</dbReference>
<evidence type="ECO:0000313" key="4">
    <source>
        <dbReference type="EMBL" id="KAK6177196.1"/>
    </source>
</evidence>
<dbReference type="InterPro" id="IPR052740">
    <property type="entry name" value="CE4"/>
</dbReference>
<keyword evidence="5" id="KW-1185">Reference proteome</keyword>
<dbReference type="EMBL" id="JAZGQO010000010">
    <property type="protein sequence ID" value="KAK6177196.1"/>
    <property type="molecule type" value="Genomic_DNA"/>
</dbReference>
<dbReference type="InterPro" id="IPR002557">
    <property type="entry name" value="Chitin-bd_dom"/>
</dbReference>
<reference evidence="4 5" key="1">
    <citation type="submission" date="2024-01" db="EMBL/GenBank/DDBJ databases">
        <title>The genome of the rayed Mediterranean limpet Patella caerulea (Linnaeus, 1758).</title>
        <authorList>
            <person name="Anh-Thu Weber A."/>
            <person name="Halstead-Nussloch G."/>
        </authorList>
    </citation>
    <scope>NUCLEOTIDE SEQUENCE [LARGE SCALE GENOMIC DNA]</scope>
    <source>
        <strain evidence="4">AATW-2023a</strain>
        <tissue evidence="4">Whole specimen</tissue>
    </source>
</reference>
<dbReference type="PANTHER" id="PTHR45985">
    <property type="match status" value="1"/>
</dbReference>
<dbReference type="SUPFAM" id="SSF88713">
    <property type="entry name" value="Glycoside hydrolase/deacetylase"/>
    <property type="match status" value="1"/>
</dbReference>
<dbReference type="InterPro" id="IPR011330">
    <property type="entry name" value="Glyco_hydro/deAcase_b/a-brl"/>
</dbReference>
<dbReference type="Pfam" id="PF01522">
    <property type="entry name" value="Polysacc_deac_1"/>
    <property type="match status" value="1"/>
</dbReference>
<dbReference type="AlphaFoldDB" id="A0AAN8JFI3"/>